<protein>
    <submittedName>
        <fullName evidence="1">Uncharacterized protein</fullName>
    </submittedName>
</protein>
<gene>
    <name evidence="1" type="ORF">LCGC14_2908810</name>
</gene>
<feature type="non-terminal residue" evidence="1">
    <location>
        <position position="68"/>
    </location>
</feature>
<proteinExistence type="predicted"/>
<sequence length="68" mass="7841">MNHVFKLDEEQFTTVQRIDKSITSWSLELGRLELQLETIKAQLFGNYKARQSLLKTAAKNAGFDLKKV</sequence>
<name>A0A0F8ZZX6_9ZZZZ</name>
<dbReference type="AlphaFoldDB" id="A0A0F8ZZX6"/>
<organism evidence="1">
    <name type="scientific">marine sediment metagenome</name>
    <dbReference type="NCBI Taxonomy" id="412755"/>
    <lineage>
        <taxon>unclassified sequences</taxon>
        <taxon>metagenomes</taxon>
        <taxon>ecological metagenomes</taxon>
    </lineage>
</organism>
<accession>A0A0F8ZZX6</accession>
<reference evidence="1" key="1">
    <citation type="journal article" date="2015" name="Nature">
        <title>Complex archaea that bridge the gap between prokaryotes and eukaryotes.</title>
        <authorList>
            <person name="Spang A."/>
            <person name="Saw J.H."/>
            <person name="Jorgensen S.L."/>
            <person name="Zaremba-Niedzwiedzka K."/>
            <person name="Martijn J."/>
            <person name="Lind A.E."/>
            <person name="van Eijk R."/>
            <person name="Schleper C."/>
            <person name="Guy L."/>
            <person name="Ettema T.J."/>
        </authorList>
    </citation>
    <scope>NUCLEOTIDE SEQUENCE</scope>
</reference>
<dbReference type="EMBL" id="LAZR01057502">
    <property type="protein sequence ID" value="KKK71949.1"/>
    <property type="molecule type" value="Genomic_DNA"/>
</dbReference>
<comment type="caution">
    <text evidence="1">The sequence shown here is derived from an EMBL/GenBank/DDBJ whole genome shotgun (WGS) entry which is preliminary data.</text>
</comment>
<evidence type="ECO:0000313" key="1">
    <source>
        <dbReference type="EMBL" id="KKK71949.1"/>
    </source>
</evidence>